<proteinExistence type="predicted"/>
<organism evidence="2 3">
    <name type="scientific">Gnathostoma spinigerum</name>
    <dbReference type="NCBI Taxonomy" id="75299"/>
    <lineage>
        <taxon>Eukaryota</taxon>
        <taxon>Metazoa</taxon>
        <taxon>Ecdysozoa</taxon>
        <taxon>Nematoda</taxon>
        <taxon>Chromadorea</taxon>
        <taxon>Rhabditida</taxon>
        <taxon>Spirurina</taxon>
        <taxon>Gnathostomatomorpha</taxon>
        <taxon>Gnathostomatoidea</taxon>
        <taxon>Gnathostomatidae</taxon>
        <taxon>Gnathostoma</taxon>
    </lineage>
</organism>
<evidence type="ECO:0000313" key="3">
    <source>
        <dbReference type="Proteomes" id="UP001608902"/>
    </source>
</evidence>
<accession>A0ABD6F4N8</accession>
<keyword evidence="1" id="KW-1133">Transmembrane helix</keyword>
<feature type="transmembrane region" description="Helical" evidence="1">
    <location>
        <begin position="20"/>
        <end position="37"/>
    </location>
</feature>
<feature type="transmembrane region" description="Helical" evidence="1">
    <location>
        <begin position="83"/>
        <end position="110"/>
    </location>
</feature>
<dbReference type="EMBL" id="JBGFUD010024371">
    <property type="protein sequence ID" value="MFH4984952.1"/>
    <property type="molecule type" value="Genomic_DNA"/>
</dbReference>
<dbReference type="Proteomes" id="UP001608902">
    <property type="component" value="Unassembled WGS sequence"/>
</dbReference>
<dbReference type="AlphaFoldDB" id="A0ABD6F4N8"/>
<feature type="transmembrane region" description="Helical" evidence="1">
    <location>
        <begin position="58"/>
        <end position="77"/>
    </location>
</feature>
<keyword evidence="1" id="KW-0812">Transmembrane</keyword>
<sequence length="181" mass="20965">MVTLRWMTTGVLYAQVKRIHQLIFLQAGMFIVSLIIISRTNRLVHTCADWIRDLMKTTTVLLLLLSHSCFLFFYIHLADGCFLSIFSFLCLSVYLHVFIFISFAIIIEWIADLLIEHSRQPFLVRSERFHTILAIFAAVFFTVLGYAVTQSPPQVCLFQTYFVSEADLFDFLSLFLFISAV</sequence>
<reference evidence="2 3" key="1">
    <citation type="submission" date="2024-08" db="EMBL/GenBank/DDBJ databases">
        <title>Gnathostoma spinigerum genome.</title>
        <authorList>
            <person name="Gonzalez-Bertolin B."/>
            <person name="Monzon S."/>
            <person name="Zaballos A."/>
            <person name="Jimenez P."/>
            <person name="Dekumyoy P."/>
            <person name="Varona S."/>
            <person name="Cuesta I."/>
            <person name="Sumanam S."/>
            <person name="Adisakwattana P."/>
            <person name="Gasser R.B."/>
            <person name="Hernandez-Gonzalez A."/>
            <person name="Young N.D."/>
            <person name="Perteguer M.J."/>
        </authorList>
    </citation>
    <scope>NUCLEOTIDE SEQUENCE [LARGE SCALE GENOMIC DNA]</scope>
    <source>
        <strain evidence="2">AL3</strain>
        <tissue evidence="2">Liver</tissue>
    </source>
</reference>
<comment type="caution">
    <text evidence="2">The sequence shown here is derived from an EMBL/GenBank/DDBJ whole genome shotgun (WGS) entry which is preliminary data.</text>
</comment>
<gene>
    <name evidence="2" type="ORF">AB6A40_011661</name>
</gene>
<feature type="transmembrane region" description="Helical" evidence="1">
    <location>
        <begin position="131"/>
        <end position="149"/>
    </location>
</feature>
<keyword evidence="1" id="KW-0472">Membrane</keyword>
<evidence type="ECO:0000313" key="2">
    <source>
        <dbReference type="EMBL" id="MFH4984952.1"/>
    </source>
</evidence>
<keyword evidence="3" id="KW-1185">Reference proteome</keyword>
<evidence type="ECO:0000256" key="1">
    <source>
        <dbReference type="SAM" id="Phobius"/>
    </source>
</evidence>
<protein>
    <submittedName>
        <fullName evidence="2">Uncharacterized protein</fullName>
    </submittedName>
</protein>
<name>A0ABD6F4N8_9BILA</name>